<organism evidence="3 4">
    <name type="scientific">Lacihabitans lacunae</name>
    <dbReference type="NCBI Taxonomy" id="1028214"/>
    <lineage>
        <taxon>Bacteria</taxon>
        <taxon>Pseudomonadati</taxon>
        <taxon>Bacteroidota</taxon>
        <taxon>Cytophagia</taxon>
        <taxon>Cytophagales</taxon>
        <taxon>Leadbetterellaceae</taxon>
        <taxon>Lacihabitans</taxon>
    </lineage>
</organism>
<dbReference type="RefSeq" id="WP_379837429.1">
    <property type="nucleotide sequence ID" value="NZ_JBHRYQ010000001.1"/>
</dbReference>
<evidence type="ECO:0000313" key="3">
    <source>
        <dbReference type="EMBL" id="MFC3810907.1"/>
    </source>
</evidence>
<dbReference type="InterPro" id="IPR022560">
    <property type="entry name" value="DUF3473"/>
</dbReference>
<reference evidence="4" key="1">
    <citation type="journal article" date="2019" name="Int. J. Syst. Evol. Microbiol.">
        <title>The Global Catalogue of Microorganisms (GCM) 10K type strain sequencing project: providing services to taxonomists for standard genome sequencing and annotation.</title>
        <authorList>
            <consortium name="The Broad Institute Genomics Platform"/>
            <consortium name="The Broad Institute Genome Sequencing Center for Infectious Disease"/>
            <person name="Wu L."/>
            <person name="Ma J."/>
        </authorList>
    </citation>
    <scope>NUCLEOTIDE SEQUENCE [LARGE SCALE GENOMIC DNA]</scope>
    <source>
        <strain evidence="4">CECT 7956</strain>
    </source>
</reference>
<name>A0ABV7YY92_9BACT</name>
<dbReference type="Pfam" id="PF11959">
    <property type="entry name" value="DUF3473"/>
    <property type="match status" value="1"/>
</dbReference>
<dbReference type="SUPFAM" id="SSF88713">
    <property type="entry name" value="Glycoside hydrolase/deacetylase"/>
    <property type="match status" value="1"/>
</dbReference>
<feature type="domain" description="NodB homology" evidence="1">
    <location>
        <begin position="46"/>
        <end position="124"/>
    </location>
</feature>
<feature type="domain" description="DUF3473" evidence="2">
    <location>
        <begin position="142"/>
        <end position="265"/>
    </location>
</feature>
<dbReference type="InterPro" id="IPR045235">
    <property type="entry name" value="PuuE_HpPgdA-like"/>
</dbReference>
<dbReference type="EMBL" id="JBHRYQ010000001">
    <property type="protein sequence ID" value="MFC3810907.1"/>
    <property type="molecule type" value="Genomic_DNA"/>
</dbReference>
<comment type="caution">
    <text evidence="3">The sequence shown here is derived from an EMBL/GenBank/DDBJ whole genome shotgun (WGS) entry which is preliminary data.</text>
</comment>
<dbReference type="InterPro" id="IPR002509">
    <property type="entry name" value="NODB_dom"/>
</dbReference>
<accession>A0ABV7YY92</accession>
<protein>
    <submittedName>
        <fullName evidence="3">Polysaccharide deacetylase family protein</fullName>
    </submittedName>
</protein>
<dbReference type="Pfam" id="PF01522">
    <property type="entry name" value="Polysacc_deac_1"/>
    <property type="match status" value="1"/>
</dbReference>
<dbReference type="CDD" id="cd10941">
    <property type="entry name" value="CE4_PuuE_HpPgdA_like_2"/>
    <property type="match status" value="1"/>
</dbReference>
<dbReference type="PANTHER" id="PTHR47561:SF1">
    <property type="entry name" value="POLYSACCHARIDE DEACETYLASE FAMILY PROTEIN (AFU_ORTHOLOGUE AFUA_6G05030)"/>
    <property type="match status" value="1"/>
</dbReference>
<proteinExistence type="predicted"/>
<dbReference type="InterPro" id="IPR011330">
    <property type="entry name" value="Glyco_hydro/deAcase_b/a-brl"/>
</dbReference>
<dbReference type="Gene3D" id="3.20.20.370">
    <property type="entry name" value="Glycoside hydrolase/deacetylase"/>
    <property type="match status" value="1"/>
</dbReference>
<sequence length="280" mass="32286">MNILSFDIEEWFHILDNDATKSEADWANFPERIYQNMDLIHELLGDQKATFFCIGWVARKYPDVIKRIAAAGHEIATHSDLHQLAYEQSHRVFNEDLSRSIQHLEALTGKKVKAYRAPGFSIMEENKWVFESLINHGIEIDCSVFPAKRAHGGFENFGTAEPCWIDIDGHKLKEFPINLEVIGGKPMIFSGGGYFRLLPYAVLNHFFKKSDYVMTYFHPRDFDAQQPMVPGLNAFRKFKSYYGLAHTKGKLEKLIKNHNFVDLKTADSQIDWSKAKVVRI</sequence>
<dbReference type="Proteomes" id="UP001595616">
    <property type="component" value="Unassembled WGS sequence"/>
</dbReference>
<evidence type="ECO:0000259" key="2">
    <source>
        <dbReference type="Pfam" id="PF11959"/>
    </source>
</evidence>
<dbReference type="PANTHER" id="PTHR47561">
    <property type="entry name" value="POLYSACCHARIDE DEACETYLASE FAMILY PROTEIN (AFU_ORTHOLOGUE AFUA_6G05030)"/>
    <property type="match status" value="1"/>
</dbReference>
<evidence type="ECO:0000259" key="1">
    <source>
        <dbReference type="Pfam" id="PF01522"/>
    </source>
</evidence>
<gene>
    <name evidence="3" type="ORF">ACFOOI_09605</name>
</gene>
<evidence type="ECO:0000313" key="4">
    <source>
        <dbReference type="Proteomes" id="UP001595616"/>
    </source>
</evidence>
<keyword evidence="4" id="KW-1185">Reference proteome</keyword>